<name>A0ABM4C968_HYDVU</name>
<dbReference type="InterPro" id="IPR004875">
    <property type="entry name" value="DDE_SF_endonuclease_dom"/>
</dbReference>
<dbReference type="PANTHER" id="PTHR19303:SF74">
    <property type="entry name" value="POGO TRANSPOSABLE ELEMENT WITH KRAB DOMAIN"/>
    <property type="match status" value="1"/>
</dbReference>
<keyword evidence="2" id="KW-1185">Reference proteome</keyword>
<evidence type="ECO:0000313" key="3">
    <source>
        <dbReference type="RefSeq" id="XP_065658203.1"/>
    </source>
</evidence>
<evidence type="ECO:0000313" key="2">
    <source>
        <dbReference type="Proteomes" id="UP001652625"/>
    </source>
</evidence>
<feature type="domain" description="DDE-1" evidence="1">
    <location>
        <begin position="68"/>
        <end position="198"/>
    </location>
</feature>
<dbReference type="GeneID" id="136082711"/>
<reference evidence="3" key="1">
    <citation type="submission" date="2025-08" db="UniProtKB">
        <authorList>
            <consortium name="RefSeq"/>
        </authorList>
    </citation>
    <scope>IDENTIFICATION</scope>
</reference>
<sequence length="203" mass="23229">MVDAFKFLCDWVYVVIKQYQLSGINSGCHIWNRDETSFCGDQGKATVVCRKGAKRVSKLTGYNEKIHYTVNNCCNADGYFTPPFVVYKAKRNFRAERALGGLIGTKYSISKSDWIEHDIFIEWMKELYIPECQAISGTHTLHLDGHTSDVSLAAVLLCWENNIILICLPAHSSHILQPLDRGVYCHIKRVWKAVLTKYYKDTK</sequence>
<dbReference type="RefSeq" id="XP_065658203.1">
    <property type="nucleotide sequence ID" value="XM_065802131.1"/>
</dbReference>
<dbReference type="InterPro" id="IPR050863">
    <property type="entry name" value="CenT-Element_Derived"/>
</dbReference>
<accession>A0ABM4C968</accession>
<dbReference type="Proteomes" id="UP001652625">
    <property type="component" value="Chromosome 07"/>
</dbReference>
<evidence type="ECO:0000259" key="1">
    <source>
        <dbReference type="Pfam" id="PF03184"/>
    </source>
</evidence>
<dbReference type="Pfam" id="PF03184">
    <property type="entry name" value="DDE_1"/>
    <property type="match status" value="1"/>
</dbReference>
<protein>
    <submittedName>
        <fullName evidence="3">Uncharacterized protein LOC136082711</fullName>
    </submittedName>
</protein>
<gene>
    <name evidence="3" type="primary">LOC136082711</name>
</gene>
<proteinExistence type="predicted"/>
<dbReference type="PANTHER" id="PTHR19303">
    <property type="entry name" value="TRANSPOSON"/>
    <property type="match status" value="1"/>
</dbReference>
<organism evidence="2 3">
    <name type="scientific">Hydra vulgaris</name>
    <name type="common">Hydra</name>
    <name type="synonym">Hydra attenuata</name>
    <dbReference type="NCBI Taxonomy" id="6087"/>
    <lineage>
        <taxon>Eukaryota</taxon>
        <taxon>Metazoa</taxon>
        <taxon>Cnidaria</taxon>
        <taxon>Hydrozoa</taxon>
        <taxon>Hydroidolina</taxon>
        <taxon>Anthoathecata</taxon>
        <taxon>Aplanulata</taxon>
        <taxon>Hydridae</taxon>
        <taxon>Hydra</taxon>
    </lineage>
</organism>